<gene>
    <name evidence="1" type="ORF">BaOVIS_012740</name>
</gene>
<comment type="caution">
    <text evidence="1">The sequence shown here is derived from an EMBL/GenBank/DDBJ whole genome shotgun (WGS) entry which is preliminary data.</text>
</comment>
<sequence length="233" mass="26004">MVIAGIGVGVLVLRPFVHISVSKDLPLTVGTWYMKLESSGRLVTGGEFNVDVSFYNTSIFPLTFKPSRVTFYHYPIGSTAECLKCNYIEQTTKTLNLSGNVSMLHKEVLEDTTDGLISLQDLVVKVPPKTSQSNVYTTQVPIKAKFEIHRDDREHLGQLKPLYLDCKKHGAILLSMRIEGIKNELWFIKTEVPAVYEVLIPLACEIGGNMDDLFLWPMVSNVGILANALNMKT</sequence>
<evidence type="ECO:0000313" key="1">
    <source>
        <dbReference type="EMBL" id="GFE53870.1"/>
    </source>
</evidence>
<evidence type="ECO:0000313" key="2">
    <source>
        <dbReference type="Proteomes" id="UP001057455"/>
    </source>
</evidence>
<dbReference type="OrthoDB" id="365950at2759"/>
<dbReference type="EMBL" id="BLIY01000008">
    <property type="protein sequence ID" value="GFE53870.1"/>
    <property type="molecule type" value="Genomic_DNA"/>
</dbReference>
<organism evidence="1 2">
    <name type="scientific">Babesia ovis</name>
    <dbReference type="NCBI Taxonomy" id="5869"/>
    <lineage>
        <taxon>Eukaryota</taxon>
        <taxon>Sar</taxon>
        <taxon>Alveolata</taxon>
        <taxon>Apicomplexa</taxon>
        <taxon>Aconoidasida</taxon>
        <taxon>Piroplasmida</taxon>
        <taxon>Babesiidae</taxon>
        <taxon>Babesia</taxon>
    </lineage>
</organism>
<dbReference type="Proteomes" id="UP001057455">
    <property type="component" value="Unassembled WGS sequence"/>
</dbReference>
<accession>A0A9W5TAE8</accession>
<dbReference type="AlphaFoldDB" id="A0A9W5TAE8"/>
<reference evidence="1" key="1">
    <citation type="submission" date="2019-12" db="EMBL/GenBank/DDBJ databases">
        <title>Genome sequence of Babesia ovis.</title>
        <authorList>
            <person name="Yamagishi J."/>
            <person name="Sevinc F."/>
            <person name="Xuan X."/>
        </authorList>
    </citation>
    <scope>NUCLEOTIDE SEQUENCE</scope>
    <source>
        <strain evidence="1">Selcuk</strain>
    </source>
</reference>
<keyword evidence="2" id="KW-1185">Reference proteome</keyword>
<name>A0A9W5TAE8_BABOV</name>
<protein>
    <submittedName>
        <fullName evidence="1">Uncharacterized protein</fullName>
    </submittedName>
</protein>
<proteinExistence type="predicted"/>